<feature type="transmembrane region" description="Helical" evidence="1">
    <location>
        <begin position="172"/>
        <end position="196"/>
    </location>
</feature>
<dbReference type="AlphaFoldDB" id="A0A1C7I6C2"/>
<evidence type="ECO:0000256" key="1">
    <source>
        <dbReference type="SAM" id="Phobius"/>
    </source>
</evidence>
<accession>A0A1C7I6C2</accession>
<evidence type="ECO:0000313" key="3">
    <source>
        <dbReference type="EMBL" id="ANU75166.1"/>
    </source>
</evidence>
<organism evidence="3 4">
    <name type="scientific">Blautia pseudococcoides</name>
    <dbReference type="NCBI Taxonomy" id="1796616"/>
    <lineage>
        <taxon>Bacteria</taxon>
        <taxon>Bacillati</taxon>
        <taxon>Bacillota</taxon>
        <taxon>Clostridia</taxon>
        <taxon>Lachnospirales</taxon>
        <taxon>Lachnospiraceae</taxon>
        <taxon>Blautia</taxon>
    </lineage>
</organism>
<sequence>MTSKISFTKMVMQNVKERGAWFLVSFLAMLMALPVQTMMRLDHVAAYGLKLKEQAAQSAEVFLNTTGYDNVALILLVIIAGFCLGMTGYMYLYSREKTDFYHSLPMKRERMYFVSYLGGVVIFAVPYLLNLLLALLAGAVKGTFPAHTLSVVLGAFLTHMIYFLVFYHVGILAVMLTGNLFTGAMAYAAFLSYGFIIKEVFISMAGRFFQSATPYTLGGGSYSILRFTFHAGGWTLSPLYSYMNIIREAVNYDTRKAPWLLAAAGLLAAVLLLALCLLVYHLRPSESYHKAIAFRRLEPIIKIAVVFPFSILTALNISQGIGQHVFVWFVMVLVFSAWVISTAMDFLYRMDIRESLRPRISTGAVLVMLAAMTVIYRFDVFQVDTYLPKENKIESMSVYINSMNSLYSYPYNSVYYQGDSEIKTYLENTKYEEFDSIYDLAALGVEAQKENDGFPKLKDGEDLLYYYVKYHLKSGRNVYRYYEVKQDDAALKLMGNIYDSWEYKQQTLPVEFIDAEKITEISLNDIFSANRQVTTSETAMQNIFKTYKSEWESLEFKESLDQQVVGFLNIDCISAEQGSRFENGTASLDITQTLSLPLYEGFRNTRKLLEEAGCHVYTKEDVDKMEKIVVVSSDNNGNTEEFTFSDKEDRMEILEKFVFDQYSNPAKNLYPDYSKSLRIYWKDGAGETKEGIYLSNDLPSCVKKVLKTEN</sequence>
<feature type="domain" description="DUF6449" evidence="2">
    <location>
        <begin position="470"/>
        <end position="613"/>
    </location>
</feature>
<dbReference type="EMBL" id="CP015405">
    <property type="protein sequence ID" value="ANU75166.1"/>
    <property type="molecule type" value="Genomic_DNA"/>
</dbReference>
<feature type="transmembrane region" description="Helical" evidence="1">
    <location>
        <begin position="300"/>
        <end position="319"/>
    </location>
</feature>
<feature type="transmembrane region" description="Helical" evidence="1">
    <location>
        <begin position="325"/>
        <end position="348"/>
    </location>
</feature>
<dbReference type="RefSeq" id="WP_065541381.1">
    <property type="nucleotide sequence ID" value="NZ_CP015405.2"/>
</dbReference>
<reference evidence="3" key="1">
    <citation type="submission" date="2017-04" db="EMBL/GenBank/DDBJ databases">
        <title>Complete Genome Sequences of Twelve Strains of a Stable Defined Moderately Diverse Mouse Microbiota 2 (sDMDMm2).</title>
        <authorList>
            <person name="Uchimura Y."/>
            <person name="Wyss M."/>
            <person name="Brugiroux S."/>
            <person name="Limenitakis J.P."/>
            <person name="Stecher B."/>
            <person name="McCoy K.D."/>
            <person name="Macpherson A.J."/>
        </authorList>
    </citation>
    <scope>NUCLEOTIDE SEQUENCE</scope>
    <source>
        <strain evidence="3">YL58</strain>
    </source>
</reference>
<keyword evidence="1" id="KW-0812">Transmembrane</keyword>
<dbReference type="STRING" id="1796616.A4V09_04975"/>
<dbReference type="Pfam" id="PF20047">
    <property type="entry name" value="DUF6449"/>
    <property type="match status" value="1"/>
</dbReference>
<gene>
    <name evidence="3" type="ORF">A4V09_04975</name>
</gene>
<proteinExistence type="predicted"/>
<dbReference type="Proteomes" id="UP000092574">
    <property type="component" value="Chromosome"/>
</dbReference>
<feature type="transmembrane region" description="Helical" evidence="1">
    <location>
        <begin position="20"/>
        <end position="39"/>
    </location>
</feature>
<protein>
    <recommendedName>
        <fullName evidence="2">DUF6449 domain-containing protein</fullName>
    </recommendedName>
</protein>
<dbReference type="InterPro" id="IPR045611">
    <property type="entry name" value="DUF6449"/>
</dbReference>
<keyword evidence="4" id="KW-1185">Reference proteome</keyword>
<dbReference type="KEGG" id="byl:A4V09_04975"/>
<evidence type="ECO:0000313" key="4">
    <source>
        <dbReference type="Proteomes" id="UP000092574"/>
    </source>
</evidence>
<keyword evidence="1" id="KW-0472">Membrane</keyword>
<name>A0A1C7I6C2_9FIRM</name>
<feature type="transmembrane region" description="Helical" evidence="1">
    <location>
        <begin position="146"/>
        <end position="165"/>
    </location>
</feature>
<feature type="transmembrane region" description="Helical" evidence="1">
    <location>
        <begin position="113"/>
        <end position="140"/>
    </location>
</feature>
<evidence type="ECO:0000259" key="2">
    <source>
        <dbReference type="Pfam" id="PF20047"/>
    </source>
</evidence>
<feature type="transmembrane region" description="Helical" evidence="1">
    <location>
        <begin position="71"/>
        <end position="92"/>
    </location>
</feature>
<dbReference type="OrthoDB" id="1643401at2"/>
<keyword evidence="1" id="KW-1133">Transmembrane helix</keyword>
<feature type="transmembrane region" description="Helical" evidence="1">
    <location>
        <begin position="259"/>
        <end position="280"/>
    </location>
</feature>